<name>A0A383EUF4_9ZZZZ</name>
<protein>
    <submittedName>
        <fullName evidence="1">Uncharacterized protein</fullName>
    </submittedName>
</protein>
<reference evidence="1" key="1">
    <citation type="submission" date="2018-05" db="EMBL/GenBank/DDBJ databases">
        <authorList>
            <person name="Lanie J.A."/>
            <person name="Ng W.-L."/>
            <person name="Kazmierczak K.M."/>
            <person name="Andrzejewski T.M."/>
            <person name="Davidsen T.M."/>
            <person name="Wayne K.J."/>
            <person name="Tettelin H."/>
            <person name="Glass J.I."/>
            <person name="Rusch D."/>
            <person name="Podicherti R."/>
            <person name="Tsui H.-C.T."/>
            <person name="Winkler M.E."/>
        </authorList>
    </citation>
    <scope>NUCLEOTIDE SEQUENCE</scope>
</reference>
<dbReference type="EMBL" id="UINC01228999">
    <property type="protein sequence ID" value="SVE60546.1"/>
    <property type="molecule type" value="Genomic_DNA"/>
</dbReference>
<organism evidence="1">
    <name type="scientific">marine metagenome</name>
    <dbReference type="NCBI Taxonomy" id="408172"/>
    <lineage>
        <taxon>unclassified sequences</taxon>
        <taxon>metagenomes</taxon>
        <taxon>ecological metagenomes</taxon>
    </lineage>
</organism>
<accession>A0A383EUF4</accession>
<dbReference type="AlphaFoldDB" id="A0A383EUF4"/>
<proteinExistence type="predicted"/>
<gene>
    <name evidence="1" type="ORF">METZ01_LOCUS513400</name>
</gene>
<evidence type="ECO:0000313" key="1">
    <source>
        <dbReference type="EMBL" id="SVE60546.1"/>
    </source>
</evidence>
<sequence>MTSIAGFASVITGNTESNIAPASNNDPVLTIFFATFISPSPAWKV</sequence>